<dbReference type="InParanoid" id="M3YN34"/>
<dbReference type="Ensembl" id="ENSMPUT00000012948.1">
    <property type="protein sequence ID" value="ENSMPUP00000012741.1"/>
    <property type="gene ID" value="ENSMPUG00000012839.1"/>
</dbReference>
<organism evidence="1">
    <name type="scientific">Mustela putorius furo</name>
    <name type="common">European domestic ferret</name>
    <name type="synonym">Mustela furo</name>
    <dbReference type="NCBI Taxonomy" id="9669"/>
    <lineage>
        <taxon>Eukaryota</taxon>
        <taxon>Metazoa</taxon>
        <taxon>Chordata</taxon>
        <taxon>Craniata</taxon>
        <taxon>Vertebrata</taxon>
        <taxon>Euteleostomi</taxon>
        <taxon>Mammalia</taxon>
        <taxon>Eutheria</taxon>
        <taxon>Laurasiatheria</taxon>
        <taxon>Carnivora</taxon>
        <taxon>Caniformia</taxon>
        <taxon>Musteloidea</taxon>
        <taxon>Mustelidae</taxon>
        <taxon>Mustelinae</taxon>
        <taxon>Mustela</taxon>
    </lineage>
</organism>
<dbReference type="EMBL" id="AEYP01000408">
    <property type="status" value="NOT_ANNOTATED_CDS"/>
    <property type="molecule type" value="Genomic_DNA"/>
</dbReference>
<evidence type="ECO:0000313" key="1">
    <source>
        <dbReference type="Ensembl" id="ENSMPUP00000012741.1"/>
    </source>
</evidence>
<name>M3YN34_MUSPF</name>
<accession>M3YN34</accession>
<protein>
    <submittedName>
        <fullName evidence="1">Uncharacterized protein</fullName>
    </submittedName>
</protein>
<dbReference type="HOGENOM" id="CLU_2612284_0_0_1"/>
<sequence>PKCLVSALTEPIPLPYFPFEDQRKQSLRRHLSRLNAFALPAKADLVTQLWSKRCLLKLLGKFFPPRPWKAPPFCFDHDM</sequence>
<dbReference type="AlphaFoldDB" id="M3YN34"/>
<reference evidence="1" key="1">
    <citation type="submission" date="2024-06" db="UniProtKB">
        <authorList>
            <consortium name="Ensembl"/>
        </authorList>
    </citation>
    <scope>IDENTIFICATION</scope>
</reference>
<proteinExistence type="predicted"/>